<dbReference type="InterPro" id="IPR045087">
    <property type="entry name" value="Cu-oxidase_fam"/>
</dbReference>
<dbReference type="InterPro" id="IPR011707">
    <property type="entry name" value="Cu-oxidase-like_N"/>
</dbReference>
<organism evidence="3 4">
    <name type="scientific">Prorocentrum cordatum</name>
    <dbReference type="NCBI Taxonomy" id="2364126"/>
    <lineage>
        <taxon>Eukaryota</taxon>
        <taxon>Sar</taxon>
        <taxon>Alveolata</taxon>
        <taxon>Dinophyceae</taxon>
        <taxon>Prorocentrales</taxon>
        <taxon>Prorocentraceae</taxon>
        <taxon>Prorocentrum</taxon>
    </lineage>
</organism>
<dbReference type="PANTHER" id="PTHR11709">
    <property type="entry name" value="MULTI-COPPER OXIDASE"/>
    <property type="match status" value="1"/>
</dbReference>
<evidence type="ECO:0000259" key="2">
    <source>
        <dbReference type="Pfam" id="PF07732"/>
    </source>
</evidence>
<gene>
    <name evidence="3" type="ORF">PCOR1329_LOCUS28704</name>
</gene>
<reference evidence="3" key="1">
    <citation type="submission" date="2023-10" db="EMBL/GenBank/DDBJ databases">
        <authorList>
            <person name="Chen Y."/>
            <person name="Shah S."/>
            <person name="Dougan E. K."/>
            <person name="Thang M."/>
            <person name="Chan C."/>
        </authorList>
    </citation>
    <scope>NUCLEOTIDE SEQUENCE [LARGE SCALE GENOMIC DNA]</scope>
</reference>
<dbReference type="EMBL" id="CAUYUJ010010646">
    <property type="protein sequence ID" value="CAK0829912.1"/>
    <property type="molecule type" value="Genomic_DNA"/>
</dbReference>
<dbReference type="Gene3D" id="2.60.40.420">
    <property type="entry name" value="Cupredoxins - blue copper proteins"/>
    <property type="match status" value="1"/>
</dbReference>
<dbReference type="Proteomes" id="UP001189429">
    <property type="component" value="Unassembled WGS sequence"/>
</dbReference>
<comment type="similarity">
    <text evidence="1">Belongs to the multicopper oxidase family.</text>
</comment>
<comment type="caution">
    <text evidence="3">The sequence shown here is derived from an EMBL/GenBank/DDBJ whole genome shotgun (WGS) entry which is preliminary data.</text>
</comment>
<protein>
    <recommendedName>
        <fullName evidence="2">Plastocyanin-like domain-containing protein</fullName>
    </recommendedName>
</protein>
<keyword evidence="4" id="KW-1185">Reference proteome</keyword>
<evidence type="ECO:0000256" key="1">
    <source>
        <dbReference type="ARBA" id="ARBA00010609"/>
    </source>
</evidence>
<sequence>MGKRPSGDGGSCGVMPRGFVAGPTFRVKPGGTLSVRLINSLDSANIGVGCDVTGTQYCKAATTNLHTHGLHVSSKGSDELTYSSDDAFVEVPPGGSKDYQYSIPGYHMGGTHWYHPHFHHSTALQAGGGAAGVLIVDDPPGYLPGAYSSMVEKVLFIGNSRLFLFKTRGLVLECSRVARPVLGGSFTVTQRVAKA</sequence>
<dbReference type="PANTHER" id="PTHR11709:SF2">
    <property type="entry name" value="MULTICOPPER OXIDASE LPR1"/>
    <property type="match status" value="1"/>
</dbReference>
<accession>A0ABN9SD22</accession>
<dbReference type="SUPFAM" id="SSF49503">
    <property type="entry name" value="Cupredoxins"/>
    <property type="match status" value="1"/>
</dbReference>
<evidence type="ECO:0000313" key="3">
    <source>
        <dbReference type="EMBL" id="CAK0829912.1"/>
    </source>
</evidence>
<evidence type="ECO:0000313" key="4">
    <source>
        <dbReference type="Proteomes" id="UP001189429"/>
    </source>
</evidence>
<proteinExistence type="inferred from homology"/>
<dbReference type="Pfam" id="PF07732">
    <property type="entry name" value="Cu-oxidase_3"/>
    <property type="match status" value="1"/>
</dbReference>
<dbReference type="InterPro" id="IPR008972">
    <property type="entry name" value="Cupredoxin"/>
</dbReference>
<name>A0ABN9SD22_9DINO</name>
<feature type="domain" description="Plastocyanin-like" evidence="2">
    <location>
        <begin position="62"/>
        <end position="139"/>
    </location>
</feature>